<dbReference type="Proteomes" id="UP001519344">
    <property type="component" value="Unassembled WGS sequence"/>
</dbReference>
<dbReference type="PANTHER" id="PTHR22916:SF3">
    <property type="entry name" value="UDP-GLCNAC:BETAGAL BETA-1,3-N-ACETYLGLUCOSAMINYLTRANSFERASE-LIKE PROTEIN 1"/>
    <property type="match status" value="1"/>
</dbReference>
<dbReference type="SUPFAM" id="SSF53448">
    <property type="entry name" value="Nucleotide-diphospho-sugar transferases"/>
    <property type="match status" value="1"/>
</dbReference>
<accession>A0ABS4I2S9</accession>
<dbReference type="RefSeq" id="WP_167051910.1">
    <property type="nucleotide sequence ID" value="NZ_JAAOZR010000001.1"/>
</dbReference>
<protein>
    <submittedName>
        <fullName evidence="3">Glycosyltransferase involved in cell wall biosynthesis</fullName>
    </submittedName>
</protein>
<evidence type="ECO:0000313" key="4">
    <source>
        <dbReference type="Proteomes" id="UP001519344"/>
    </source>
</evidence>
<evidence type="ECO:0000256" key="1">
    <source>
        <dbReference type="ARBA" id="ARBA00006739"/>
    </source>
</evidence>
<dbReference type="Pfam" id="PF00535">
    <property type="entry name" value="Glycos_transf_2"/>
    <property type="match status" value="1"/>
</dbReference>
<dbReference type="InterPro" id="IPR001173">
    <property type="entry name" value="Glyco_trans_2-like"/>
</dbReference>
<keyword evidence="4" id="KW-1185">Reference proteome</keyword>
<proteinExistence type="inferred from homology"/>
<dbReference type="InterPro" id="IPR029044">
    <property type="entry name" value="Nucleotide-diphossugar_trans"/>
</dbReference>
<comment type="similarity">
    <text evidence="1">Belongs to the glycosyltransferase 2 family.</text>
</comment>
<evidence type="ECO:0000259" key="2">
    <source>
        <dbReference type="Pfam" id="PF00535"/>
    </source>
</evidence>
<evidence type="ECO:0000313" key="3">
    <source>
        <dbReference type="EMBL" id="MBP1965200.1"/>
    </source>
</evidence>
<comment type="caution">
    <text evidence="3">The sequence shown here is derived from an EMBL/GenBank/DDBJ whole genome shotgun (WGS) entry which is preliminary data.</text>
</comment>
<feature type="domain" description="Glycosyltransferase 2-like" evidence="2">
    <location>
        <begin position="7"/>
        <end position="131"/>
    </location>
</feature>
<dbReference type="EMBL" id="JAGGKV010000012">
    <property type="protein sequence ID" value="MBP1965200.1"/>
    <property type="molecule type" value="Genomic_DNA"/>
</dbReference>
<organism evidence="3 4">
    <name type="scientific">Paenibacillus aceris</name>
    <dbReference type="NCBI Taxonomy" id="869555"/>
    <lineage>
        <taxon>Bacteria</taxon>
        <taxon>Bacillati</taxon>
        <taxon>Bacillota</taxon>
        <taxon>Bacilli</taxon>
        <taxon>Bacillales</taxon>
        <taxon>Paenibacillaceae</taxon>
        <taxon>Paenibacillus</taxon>
    </lineage>
</organism>
<dbReference type="PANTHER" id="PTHR22916">
    <property type="entry name" value="GLYCOSYLTRANSFERASE"/>
    <property type="match status" value="1"/>
</dbReference>
<reference evidence="3 4" key="1">
    <citation type="submission" date="2021-03" db="EMBL/GenBank/DDBJ databases">
        <title>Genomic Encyclopedia of Type Strains, Phase IV (KMG-IV): sequencing the most valuable type-strain genomes for metagenomic binning, comparative biology and taxonomic classification.</title>
        <authorList>
            <person name="Goeker M."/>
        </authorList>
    </citation>
    <scope>NUCLEOTIDE SEQUENCE [LARGE SCALE GENOMIC DNA]</scope>
    <source>
        <strain evidence="3 4">DSM 24950</strain>
    </source>
</reference>
<sequence>MISPKVSIVIPVYNGSNFLKEAIDSALAQTYSNIEIIVVNDGSTDNGSTDTIARSYGDRIRYFSKSNGGVSTALNLGIEKMTGDYFSWLSHDDVYKPEKVAKQVEFLQSLEGGDSMKTIVYSGYELINDKSRTIDIVDFSKLYEIYQLSTPLFPIFRGLANGCTMLIPKSHFDRVGLFDDQLKTTQDYELWFRMFRGGSVKFSPGTYLKSRVHPNQTGRTNKEHIVECEKLWIAMLNEVSDEEMCEMEGTPYHFYIRTAEFLEKHSTYWAAVEHSRKLAENEININSGKIPIEKMRSTVPTSMSTGGIYYKFLRVLHHVRSDGYLVTTKKILKKF</sequence>
<gene>
    <name evidence="3" type="ORF">J2Z65_004433</name>
</gene>
<dbReference type="Gene3D" id="3.90.550.10">
    <property type="entry name" value="Spore Coat Polysaccharide Biosynthesis Protein SpsA, Chain A"/>
    <property type="match status" value="1"/>
</dbReference>
<name>A0ABS4I2S9_9BACL</name>